<dbReference type="InterPro" id="IPR025406">
    <property type="entry name" value="DUF4132"/>
</dbReference>
<dbReference type="Pfam" id="PF13569">
    <property type="entry name" value="DUF4132"/>
    <property type="match status" value="1"/>
</dbReference>
<evidence type="ECO:0000313" key="3">
    <source>
        <dbReference type="Proteomes" id="UP001500751"/>
    </source>
</evidence>
<feature type="domain" description="DUF4132" evidence="1">
    <location>
        <begin position="855"/>
        <end position="1037"/>
    </location>
</feature>
<name>A0ABN2VC12_9ACTN</name>
<evidence type="ECO:0000259" key="1">
    <source>
        <dbReference type="Pfam" id="PF13569"/>
    </source>
</evidence>
<protein>
    <recommendedName>
        <fullName evidence="1">DUF4132 domain-containing protein</fullName>
    </recommendedName>
</protein>
<accession>A0ABN2VC12</accession>
<gene>
    <name evidence="2" type="ORF">GCM10009839_79320</name>
</gene>
<keyword evidence="3" id="KW-1185">Reference proteome</keyword>
<reference evidence="2 3" key="1">
    <citation type="journal article" date="2019" name="Int. J. Syst. Evol. Microbiol.">
        <title>The Global Catalogue of Microorganisms (GCM) 10K type strain sequencing project: providing services to taxonomists for standard genome sequencing and annotation.</title>
        <authorList>
            <consortium name="The Broad Institute Genomics Platform"/>
            <consortium name="The Broad Institute Genome Sequencing Center for Infectious Disease"/>
            <person name="Wu L."/>
            <person name="Ma J."/>
        </authorList>
    </citation>
    <scope>NUCLEOTIDE SEQUENCE [LARGE SCALE GENOMIC DNA]</scope>
    <source>
        <strain evidence="2 3">JCM 16014</strain>
    </source>
</reference>
<dbReference type="EMBL" id="BAAAQN010000069">
    <property type="protein sequence ID" value="GAA2057891.1"/>
    <property type="molecule type" value="Genomic_DNA"/>
</dbReference>
<dbReference type="Proteomes" id="UP001500751">
    <property type="component" value="Unassembled WGS sequence"/>
</dbReference>
<evidence type="ECO:0000313" key="2">
    <source>
        <dbReference type="EMBL" id="GAA2057891.1"/>
    </source>
</evidence>
<comment type="caution">
    <text evidence="2">The sequence shown here is derived from an EMBL/GenBank/DDBJ whole genome shotgun (WGS) entry which is preliminary data.</text>
</comment>
<dbReference type="RefSeq" id="WP_344670882.1">
    <property type="nucleotide sequence ID" value="NZ_BAAAQN010000069.1"/>
</dbReference>
<proteinExistence type="predicted"/>
<sequence>MFVLPARMRDEVIRWRGEENAYVPPAEALEVYLQRQHDALLQAHAFREAALAGSSSDTALLAQIRRPGFGDPAQASPLQTALSTTLVQAASGVDRRLRLGYVESWVLGRGPGYAFRALAELYDVHATWFQSGGSQHKQGFVRGIVEELWVPDLWLFARRLLELLAGVSEAEYLEVQEIAQEYRGGARAQRALTSFLFRERVDWVDADLAELIPPGHYKQDLTCYLLVSAITEGRQVEEFARHQRWLDWPRHAGPLETLLASVGAEALPVLVGWLDDGHHYKDARPRLLALISELGSDGAIRALIERIATKDGQATVLAAGDRFPQATLRVLAETDPAAQSGGSEDSALWSQHVTLALRLVANAHQDAARAVLPALDPTARFRLEAALEPARDLPERDAETDPLPPILVSPPWRNRAAPAKPVVVQGLTAPDGASVVWAEGERERWAATPLHERRYQGEADDATLAALFAQGKAYPGPVNLPRFACRAADEVILPLLESGWQPNNTTGAESWGLVYLARFELLALPITDRLRPADRLELLAPFRSPGTAVLMADAFSRTKSLRAAAARWLARHPEYAAEQLIPAAVGKPGKDRRAAIETLRWLDARGHAEVVAIAAIAAKTYGDKAADAVRTLIEADGTEDVPKTMPALPHWAEPFALPQLASLGHTSALPPEAVRHVVQMLSISKPETPYPGLDIVRETCDDISLREFCWALVENWRLAGCPSAQGWVLDSLRWFGDYDIVRRLEPLIRAWPGENGHARAVAGLDVLAAIGGDHAMRALYRISQRVKFTALKDSAGEKIAAIAEGLGRTAEQLGDQLVPDLGLDPDGTLTLDFGPRKFVVGFDELLKPYVRDEAGQRLKTLPKPGVKDDPELAKAATDAFSALKKEARSETGDQIARLERAMCLRRRWTLLDFCSYFVAHPLVRHLVRRLVWGSYDADGTLLATFRIAEDLTFADLDDEPFEPDIATVGLVHPLEFAELIPRWSDVLADYEILQPFAQLGRETHTLTDAERETLNLSRFRGVDIPVGKLVGLTRRGWRRGEAWDNGVEVFVLRPLPDGRALVANIEPGIDVGGIADSGPQELTDVWIARDGVGDWFPRDGACDPFGTLDPVTASEILRDLTEVTDLTGMTGGTAR</sequence>
<organism evidence="2 3">
    <name type="scientific">Catenulispora yoronensis</name>
    <dbReference type="NCBI Taxonomy" id="450799"/>
    <lineage>
        <taxon>Bacteria</taxon>
        <taxon>Bacillati</taxon>
        <taxon>Actinomycetota</taxon>
        <taxon>Actinomycetes</taxon>
        <taxon>Catenulisporales</taxon>
        <taxon>Catenulisporaceae</taxon>
        <taxon>Catenulispora</taxon>
    </lineage>
</organism>